<dbReference type="Gene3D" id="3.30.1330.10">
    <property type="entry name" value="PurM-like, N-terminal domain"/>
    <property type="match status" value="1"/>
</dbReference>
<evidence type="ECO:0000313" key="2">
    <source>
        <dbReference type="Proteomes" id="UP000199337"/>
    </source>
</evidence>
<gene>
    <name evidence="1" type="ORF">SAMN05660649_04748</name>
</gene>
<reference evidence="2" key="1">
    <citation type="submission" date="2016-10" db="EMBL/GenBank/DDBJ databases">
        <authorList>
            <person name="Varghese N."/>
            <person name="Submissions S."/>
        </authorList>
    </citation>
    <scope>NUCLEOTIDE SEQUENCE [LARGE SCALE GENOMIC DNA]</scope>
    <source>
        <strain evidence="2">DSM 17038</strain>
    </source>
</reference>
<dbReference type="STRING" id="341036.SAMN05660649_04748"/>
<dbReference type="AlphaFoldDB" id="A0A1I2Z433"/>
<accession>A0A1I2Z433</accession>
<name>A0A1I2Z433_9FIRM</name>
<sequence>MSYMGRDVEVVPLDDSKHMVAACDSCGAVGSKDLDVVKVSNYIVGRFTARVALLEVLATGARPVLLAVTSANEPYPTTKGILQGVRDELKALDLTETQLAITSEKNMPTRQTGLGITAIGVCAKEALRVATSRPGDDLYCLGLPKVGAEVVAHDDPEIVQGQHILALLASPGVHDIIPVGSRGIRREAESLALQTGCGFKQEKTVAVNLNKSAGPSTCLIFTCNKYTMPPHFPPTPLVRIGGLQYHPER</sequence>
<dbReference type="Proteomes" id="UP000199337">
    <property type="component" value="Unassembled WGS sequence"/>
</dbReference>
<dbReference type="SUPFAM" id="SSF55326">
    <property type="entry name" value="PurM N-terminal domain-like"/>
    <property type="match status" value="1"/>
</dbReference>
<organism evidence="1 2">
    <name type="scientific">Desulfotruncus arcticus DSM 17038</name>
    <dbReference type="NCBI Taxonomy" id="1121424"/>
    <lineage>
        <taxon>Bacteria</taxon>
        <taxon>Bacillati</taxon>
        <taxon>Bacillota</taxon>
        <taxon>Clostridia</taxon>
        <taxon>Eubacteriales</taxon>
        <taxon>Desulfallaceae</taxon>
        <taxon>Desulfotruncus</taxon>
    </lineage>
</organism>
<keyword evidence="1" id="KW-0808">Transferase</keyword>
<proteinExistence type="predicted"/>
<keyword evidence="2" id="KW-1185">Reference proteome</keyword>
<dbReference type="EMBL" id="FOOX01000024">
    <property type="protein sequence ID" value="SFH32345.1"/>
    <property type="molecule type" value="Genomic_DNA"/>
</dbReference>
<keyword evidence="1" id="KW-0418">Kinase</keyword>
<protein>
    <submittedName>
        <fullName evidence="1">Alpha-ribazole kinase</fullName>
    </submittedName>
</protein>
<dbReference type="InterPro" id="IPR036921">
    <property type="entry name" value="PurM-like_N_sf"/>
</dbReference>
<dbReference type="OrthoDB" id="9805740at2"/>
<evidence type="ECO:0000313" key="1">
    <source>
        <dbReference type="EMBL" id="SFH32345.1"/>
    </source>
</evidence>
<dbReference type="GO" id="GO:0016301">
    <property type="term" value="F:kinase activity"/>
    <property type="evidence" value="ECO:0007669"/>
    <property type="project" value="UniProtKB-KW"/>
</dbReference>